<feature type="compositionally biased region" description="Basic and acidic residues" evidence="1">
    <location>
        <begin position="435"/>
        <end position="453"/>
    </location>
</feature>
<gene>
    <name evidence="3" type="ORF">BP00DRAFT_426943</name>
</gene>
<evidence type="ECO:0000313" key="3">
    <source>
        <dbReference type="EMBL" id="PYI29970.1"/>
    </source>
</evidence>
<keyword evidence="2" id="KW-1133">Transmembrane helix</keyword>
<proteinExistence type="predicted"/>
<keyword evidence="2" id="KW-0812">Transmembrane</keyword>
<feature type="compositionally biased region" description="Polar residues" evidence="1">
    <location>
        <begin position="42"/>
        <end position="53"/>
    </location>
</feature>
<dbReference type="AlphaFoldDB" id="A0A2V5IN83"/>
<protein>
    <submittedName>
        <fullName evidence="3">Uncharacterized protein</fullName>
    </submittedName>
</protein>
<sequence>MSKHSRPQDSSVLGESWVIAPAQFAKEPSANKNKENNDNNNHQTEASDTTPRPTKSHHENLTESISTSCESISGPDLIMPSIYEAPICEGSWVAPTASPPRALRRRHQASSPSPTRNSTQGPSAVATESAPPVVAQHATINRRPLFTPPSRGFILRILLNVLLIAGISHLLILPEIVQQHQSLCSLPALATLYPVSCIPLYLKPNHINNNNNKPASISTQTPLETLLNNTLQTMAPHSTTLKHTESKLRDIHQLLKKQYPGSKHELDLEFSGCLEATRTATRRFDSLHADLRSAVDSLIAARGSGNGNGNGSGRGSAAPAAPAAAATASTSPDARLSTTQLTRREQYVDQLTSRMQTKADSLLGDFATLDDHLESIAGVVKRETNRRAARRGNDDPHRQGPGSSGLKGMVGAWFGGGSRARSQPHTNTNTNTNTKNHEDNDRNDHHDGQDHHSPQPPASSSSHHHHGYPQLPTIFQEAATRHQPVMDVIKKLSDGLQRLQNRKGGMFHS</sequence>
<feature type="transmembrane region" description="Helical" evidence="2">
    <location>
        <begin position="153"/>
        <end position="173"/>
    </location>
</feature>
<accession>A0A2V5IN83</accession>
<feature type="region of interest" description="Disordered" evidence="1">
    <location>
        <begin position="1"/>
        <end position="69"/>
    </location>
</feature>
<feature type="compositionally biased region" description="Gly residues" evidence="1">
    <location>
        <begin position="305"/>
        <end position="314"/>
    </location>
</feature>
<feature type="compositionally biased region" description="Polar residues" evidence="1">
    <location>
        <begin position="109"/>
        <end position="122"/>
    </location>
</feature>
<dbReference type="EMBL" id="KZ825522">
    <property type="protein sequence ID" value="PYI29970.1"/>
    <property type="molecule type" value="Genomic_DNA"/>
</dbReference>
<feature type="compositionally biased region" description="Basic and acidic residues" evidence="1">
    <location>
        <begin position="380"/>
        <end position="398"/>
    </location>
</feature>
<evidence type="ECO:0000256" key="2">
    <source>
        <dbReference type="SAM" id="Phobius"/>
    </source>
</evidence>
<evidence type="ECO:0000256" key="1">
    <source>
        <dbReference type="SAM" id="MobiDB-lite"/>
    </source>
</evidence>
<feature type="compositionally biased region" description="Low complexity" evidence="1">
    <location>
        <begin position="315"/>
        <end position="332"/>
    </location>
</feature>
<feature type="region of interest" description="Disordered" evidence="1">
    <location>
        <begin position="98"/>
        <end position="130"/>
    </location>
</feature>
<name>A0A2V5IN83_9EURO</name>
<feature type="region of interest" description="Disordered" evidence="1">
    <location>
        <begin position="380"/>
        <end position="469"/>
    </location>
</feature>
<reference evidence="3 4" key="1">
    <citation type="submission" date="2018-02" db="EMBL/GenBank/DDBJ databases">
        <title>The genomes of Aspergillus section Nigri reveals drivers in fungal speciation.</title>
        <authorList>
            <consortium name="DOE Joint Genome Institute"/>
            <person name="Vesth T.C."/>
            <person name="Nybo J."/>
            <person name="Theobald S."/>
            <person name="Brandl J."/>
            <person name="Frisvad J.C."/>
            <person name="Nielsen K.F."/>
            <person name="Lyhne E.K."/>
            <person name="Kogle M.E."/>
            <person name="Kuo A."/>
            <person name="Riley R."/>
            <person name="Clum A."/>
            <person name="Nolan M."/>
            <person name="Lipzen A."/>
            <person name="Salamov A."/>
            <person name="Henrissat B."/>
            <person name="Wiebenga A."/>
            <person name="De vries R.P."/>
            <person name="Grigoriev I.V."/>
            <person name="Mortensen U.H."/>
            <person name="Andersen M.R."/>
            <person name="Baker S.E."/>
        </authorList>
    </citation>
    <scope>NUCLEOTIDE SEQUENCE [LARGE SCALE GENOMIC DNA]</scope>
    <source>
        <strain evidence="3 4">CBS 114.80</strain>
    </source>
</reference>
<keyword evidence="2" id="KW-0472">Membrane</keyword>
<feature type="region of interest" description="Disordered" evidence="1">
    <location>
        <begin position="305"/>
        <end position="342"/>
    </location>
</feature>
<evidence type="ECO:0000313" key="4">
    <source>
        <dbReference type="Proteomes" id="UP000248817"/>
    </source>
</evidence>
<keyword evidence="4" id="KW-1185">Reference proteome</keyword>
<organism evidence="3 4">
    <name type="scientific">Aspergillus indologenus CBS 114.80</name>
    <dbReference type="NCBI Taxonomy" id="1450541"/>
    <lineage>
        <taxon>Eukaryota</taxon>
        <taxon>Fungi</taxon>
        <taxon>Dikarya</taxon>
        <taxon>Ascomycota</taxon>
        <taxon>Pezizomycotina</taxon>
        <taxon>Eurotiomycetes</taxon>
        <taxon>Eurotiomycetidae</taxon>
        <taxon>Eurotiales</taxon>
        <taxon>Aspergillaceae</taxon>
        <taxon>Aspergillus</taxon>
        <taxon>Aspergillus subgen. Circumdati</taxon>
    </lineage>
</organism>
<dbReference type="Proteomes" id="UP000248817">
    <property type="component" value="Unassembled WGS sequence"/>
</dbReference>